<accession>A0AAE0RZ41</accession>
<dbReference type="InterPro" id="IPR023210">
    <property type="entry name" value="NADP_OxRdtase_dom"/>
</dbReference>
<organism evidence="4 5">
    <name type="scientific">Potamilus streckersoni</name>
    <dbReference type="NCBI Taxonomy" id="2493646"/>
    <lineage>
        <taxon>Eukaryota</taxon>
        <taxon>Metazoa</taxon>
        <taxon>Spiralia</taxon>
        <taxon>Lophotrochozoa</taxon>
        <taxon>Mollusca</taxon>
        <taxon>Bivalvia</taxon>
        <taxon>Autobranchia</taxon>
        <taxon>Heteroconchia</taxon>
        <taxon>Palaeoheterodonta</taxon>
        <taxon>Unionida</taxon>
        <taxon>Unionoidea</taxon>
        <taxon>Unionidae</taxon>
        <taxon>Ambleminae</taxon>
        <taxon>Lampsilini</taxon>
        <taxon>Potamilus</taxon>
    </lineage>
</organism>
<dbReference type="SUPFAM" id="SSF51430">
    <property type="entry name" value="NAD(P)-linked oxidoreductase"/>
    <property type="match status" value="1"/>
</dbReference>
<proteinExistence type="inferred from homology"/>
<comment type="caution">
    <text evidence="4">The sequence shown here is derived from an EMBL/GenBank/DDBJ whole genome shotgun (WGS) entry which is preliminary data.</text>
</comment>
<dbReference type="PANTHER" id="PTHR43364:SF4">
    <property type="entry name" value="NAD(P)-LINKED OXIDOREDUCTASE SUPERFAMILY PROTEIN"/>
    <property type="match status" value="1"/>
</dbReference>
<dbReference type="GO" id="GO:0005829">
    <property type="term" value="C:cytosol"/>
    <property type="evidence" value="ECO:0007669"/>
    <property type="project" value="TreeGrafter"/>
</dbReference>
<protein>
    <recommendedName>
        <fullName evidence="3">NADP-dependent oxidoreductase domain-containing protein</fullName>
    </recommendedName>
</protein>
<reference evidence="4" key="2">
    <citation type="journal article" date="2021" name="Genome Biol. Evol.">
        <title>Developing a high-quality reference genome for a parasitic bivalve with doubly uniparental inheritance (Bivalvia: Unionida).</title>
        <authorList>
            <person name="Smith C.H."/>
        </authorList>
    </citation>
    <scope>NUCLEOTIDE SEQUENCE</scope>
    <source>
        <strain evidence="4">CHS0354</strain>
        <tissue evidence="4">Mantle</tissue>
    </source>
</reference>
<dbReference type="AlphaFoldDB" id="A0AAE0RZ41"/>
<dbReference type="InterPro" id="IPR050523">
    <property type="entry name" value="AKR_Detox_Biosynth"/>
</dbReference>
<comment type="similarity">
    <text evidence="2">Belongs to the aldo/keto reductase family. Aldo/keto reductase 2 subfamily.</text>
</comment>
<reference evidence="4" key="3">
    <citation type="submission" date="2023-05" db="EMBL/GenBank/DDBJ databases">
        <authorList>
            <person name="Smith C.H."/>
        </authorList>
    </citation>
    <scope>NUCLEOTIDE SEQUENCE</scope>
    <source>
        <strain evidence="4">CHS0354</strain>
        <tissue evidence="4">Mantle</tissue>
    </source>
</reference>
<dbReference type="CDD" id="cd19080">
    <property type="entry name" value="AKR_AKR9A_9B"/>
    <property type="match status" value="1"/>
</dbReference>
<dbReference type="PANTHER" id="PTHR43364">
    <property type="entry name" value="NADH-SPECIFIC METHYLGLYOXAL REDUCTASE-RELATED"/>
    <property type="match status" value="1"/>
</dbReference>
<keyword evidence="5" id="KW-1185">Reference proteome</keyword>
<evidence type="ECO:0000256" key="1">
    <source>
        <dbReference type="ARBA" id="ARBA00023002"/>
    </source>
</evidence>
<reference evidence="4" key="1">
    <citation type="journal article" date="2021" name="Genome Biol. Evol.">
        <title>A High-Quality Reference Genome for a Parasitic Bivalve with Doubly Uniparental Inheritance (Bivalvia: Unionida).</title>
        <authorList>
            <person name="Smith C.H."/>
        </authorList>
    </citation>
    <scope>NUCLEOTIDE SEQUENCE</scope>
    <source>
        <strain evidence="4">CHS0354</strain>
    </source>
</reference>
<dbReference type="Pfam" id="PF00248">
    <property type="entry name" value="Aldo_ket_red"/>
    <property type="match status" value="1"/>
</dbReference>
<dbReference type="InterPro" id="IPR036812">
    <property type="entry name" value="NAD(P)_OxRdtase_dom_sf"/>
</dbReference>
<dbReference type="EMBL" id="JAEAOA010001427">
    <property type="protein sequence ID" value="KAK3582264.1"/>
    <property type="molecule type" value="Genomic_DNA"/>
</dbReference>
<name>A0AAE0RZ41_9BIVA</name>
<sequence length="320" mass="35987">MTFGEEWGWGSNKEASKKMYDCFLSHGGNFLDTANRYTEGTSERFVGEFIKSERDHIVLATKFTLFDKNGDPNYSGNHKKNMIRSLEGSLKRLQTDYVDILWVHAWDFTTDVRELMRALNDAVASGKVLHIGISDTPAWIVAKANTLAECMGWTPFSCLQIEYSLFERTAERDLLPMANDYSMTVTPWAPLAGGLLTGKYTDKKKLSEGRLKEGGLRKSERGFKIAEAVDEVAHRLGKPQSQVALNWIRRVSNASIPIVGATSEKQLDESLRCLEFSLSDEDVSKLSFASDIEVGFPHDFLKRPAIQEIIYGGTRKNIDI</sequence>
<evidence type="ECO:0000313" key="5">
    <source>
        <dbReference type="Proteomes" id="UP001195483"/>
    </source>
</evidence>
<gene>
    <name evidence="4" type="ORF">CHS0354_023803</name>
</gene>
<evidence type="ECO:0000259" key="3">
    <source>
        <dbReference type="Pfam" id="PF00248"/>
    </source>
</evidence>
<dbReference type="Proteomes" id="UP001195483">
    <property type="component" value="Unassembled WGS sequence"/>
</dbReference>
<keyword evidence="1" id="KW-0560">Oxidoreductase</keyword>
<evidence type="ECO:0000256" key="2">
    <source>
        <dbReference type="ARBA" id="ARBA00038157"/>
    </source>
</evidence>
<evidence type="ECO:0000313" key="4">
    <source>
        <dbReference type="EMBL" id="KAK3582264.1"/>
    </source>
</evidence>
<dbReference type="GO" id="GO:0016491">
    <property type="term" value="F:oxidoreductase activity"/>
    <property type="evidence" value="ECO:0007669"/>
    <property type="project" value="UniProtKB-KW"/>
</dbReference>
<feature type="domain" description="NADP-dependent oxidoreductase" evidence="3">
    <location>
        <begin position="1"/>
        <end position="286"/>
    </location>
</feature>
<dbReference type="Gene3D" id="3.20.20.100">
    <property type="entry name" value="NADP-dependent oxidoreductase domain"/>
    <property type="match status" value="1"/>
</dbReference>